<comment type="caution">
    <text evidence="16">The sequence shown here is derived from an EMBL/GenBank/DDBJ whole genome shotgun (WGS) entry which is preliminary data.</text>
</comment>
<dbReference type="Gene3D" id="3.40.50.140">
    <property type="match status" value="1"/>
</dbReference>
<reference evidence="16 17" key="1">
    <citation type="submission" date="2019-06" db="EMBL/GenBank/DDBJ databases">
        <authorList>
            <person name="Livingstone P."/>
            <person name="Whitworth D."/>
        </authorList>
    </citation>
    <scope>NUCLEOTIDE SEQUENCE [LARGE SCALE GENOMIC DNA]</scope>
    <source>
        <strain evidence="16 17">AM401</strain>
    </source>
</reference>
<dbReference type="PANTHER" id="PTHR11390">
    <property type="entry name" value="PROKARYOTIC DNA TOPOISOMERASE"/>
    <property type="match status" value="1"/>
</dbReference>
<dbReference type="SMART" id="SM00493">
    <property type="entry name" value="TOPRIM"/>
    <property type="match status" value="1"/>
</dbReference>
<comment type="similarity">
    <text evidence="2">Belongs to the type IA topoisomerase family.</text>
</comment>
<evidence type="ECO:0000313" key="17">
    <source>
        <dbReference type="Proteomes" id="UP000315369"/>
    </source>
</evidence>
<feature type="domain" description="Toprim" evidence="14">
    <location>
        <begin position="1"/>
        <end position="132"/>
    </location>
</feature>
<dbReference type="InterPro" id="IPR005738">
    <property type="entry name" value="TopoIII"/>
</dbReference>
<keyword evidence="4" id="KW-0479">Metal-binding</keyword>
<dbReference type="InterPro" id="IPR006171">
    <property type="entry name" value="TOPRIM_dom"/>
</dbReference>
<dbReference type="Gene3D" id="1.10.290.10">
    <property type="entry name" value="Topoisomerase I, domain 4"/>
    <property type="match status" value="1"/>
</dbReference>
<dbReference type="Gene3D" id="2.70.20.10">
    <property type="entry name" value="Topoisomerase I, domain 3"/>
    <property type="match status" value="1"/>
</dbReference>
<feature type="domain" description="Topo IA-type catalytic" evidence="15">
    <location>
        <begin position="149"/>
        <end position="617"/>
    </location>
</feature>
<dbReference type="GO" id="GO:0006281">
    <property type="term" value="P:DNA repair"/>
    <property type="evidence" value="ECO:0007669"/>
    <property type="project" value="TreeGrafter"/>
</dbReference>
<dbReference type="EMBL" id="VIFM01000100">
    <property type="protein sequence ID" value="TQF13426.1"/>
    <property type="molecule type" value="Genomic_DNA"/>
</dbReference>
<evidence type="ECO:0000256" key="10">
    <source>
        <dbReference type="ARBA" id="ARBA00031985"/>
    </source>
</evidence>
<accession>A0A540WWQ1</accession>
<dbReference type="PROSITE" id="PS52039">
    <property type="entry name" value="TOPO_IA_2"/>
    <property type="match status" value="1"/>
</dbReference>
<keyword evidence="7" id="KW-0238">DNA-binding</keyword>
<evidence type="ECO:0000256" key="12">
    <source>
        <dbReference type="ARBA" id="ARBA00032877"/>
    </source>
</evidence>
<evidence type="ECO:0000313" key="16">
    <source>
        <dbReference type="EMBL" id="TQF13426.1"/>
    </source>
</evidence>
<dbReference type="PROSITE" id="PS50880">
    <property type="entry name" value="TOPRIM"/>
    <property type="match status" value="1"/>
</dbReference>
<dbReference type="InterPro" id="IPR023406">
    <property type="entry name" value="Topo_IA_AS"/>
</dbReference>
<keyword evidence="8 16" id="KW-0413">Isomerase</keyword>
<dbReference type="OrthoDB" id="9804262at2"/>
<evidence type="ECO:0000256" key="3">
    <source>
        <dbReference type="ARBA" id="ARBA00012891"/>
    </source>
</evidence>
<dbReference type="SUPFAM" id="SSF56712">
    <property type="entry name" value="Prokaryotic type I DNA topoisomerase"/>
    <property type="match status" value="1"/>
</dbReference>
<name>A0A540WWQ1_9BACT</name>
<dbReference type="NCBIfam" id="TIGR01056">
    <property type="entry name" value="topB"/>
    <property type="match status" value="1"/>
</dbReference>
<dbReference type="CDD" id="cd03362">
    <property type="entry name" value="TOPRIM_TopoIA_TopoIII"/>
    <property type="match status" value="1"/>
</dbReference>
<dbReference type="SMART" id="SM00437">
    <property type="entry name" value="TOP1Ac"/>
    <property type="match status" value="1"/>
</dbReference>
<dbReference type="Pfam" id="PF01751">
    <property type="entry name" value="Toprim"/>
    <property type="match status" value="1"/>
</dbReference>
<dbReference type="InterPro" id="IPR013825">
    <property type="entry name" value="Topo_IA_cen_sub2"/>
</dbReference>
<dbReference type="InterPro" id="IPR013824">
    <property type="entry name" value="Topo_IA_cen_sub1"/>
</dbReference>
<keyword evidence="6" id="KW-0799">Topoisomerase</keyword>
<protein>
    <recommendedName>
        <fullName evidence="3">DNA topoisomerase</fullName>
        <ecNumber evidence="3">5.6.2.1</ecNumber>
    </recommendedName>
    <alternativeName>
        <fullName evidence="12">Omega-protein</fullName>
    </alternativeName>
    <alternativeName>
        <fullName evidence="11">Relaxing enzyme</fullName>
    </alternativeName>
    <alternativeName>
        <fullName evidence="9">Swivelase</fullName>
    </alternativeName>
    <alternativeName>
        <fullName evidence="10">Untwisting enzyme</fullName>
    </alternativeName>
</protein>
<dbReference type="InterPro" id="IPR013497">
    <property type="entry name" value="Topo_IA_cen"/>
</dbReference>
<dbReference type="GO" id="GO:0006265">
    <property type="term" value="P:DNA topological change"/>
    <property type="evidence" value="ECO:0007669"/>
    <property type="project" value="InterPro"/>
</dbReference>
<dbReference type="InterPro" id="IPR003602">
    <property type="entry name" value="Topo_IA_DNA-bd_dom"/>
</dbReference>
<dbReference type="PROSITE" id="PS00396">
    <property type="entry name" value="TOPO_IA_1"/>
    <property type="match status" value="1"/>
</dbReference>
<comment type="catalytic activity">
    <reaction evidence="1">
        <text>ATP-independent breakage of single-stranded DNA, followed by passage and rejoining.</text>
        <dbReference type="EC" id="5.6.2.1"/>
    </reaction>
</comment>
<evidence type="ECO:0000259" key="15">
    <source>
        <dbReference type="PROSITE" id="PS52039"/>
    </source>
</evidence>
<dbReference type="GO" id="GO:0003917">
    <property type="term" value="F:DNA topoisomerase type I (single strand cut, ATP-independent) activity"/>
    <property type="evidence" value="ECO:0007669"/>
    <property type="project" value="UniProtKB-EC"/>
</dbReference>
<dbReference type="Proteomes" id="UP000315369">
    <property type="component" value="Unassembled WGS sequence"/>
</dbReference>
<keyword evidence="17" id="KW-1185">Reference proteome</keyword>
<evidence type="ECO:0000256" key="13">
    <source>
        <dbReference type="SAM" id="MobiDB-lite"/>
    </source>
</evidence>
<organism evidence="16 17">
    <name type="scientific">Myxococcus llanfairpwllgwyngyllgogerychwyrndrobwllllantysiliogogogochensis</name>
    <dbReference type="NCBI Taxonomy" id="2590453"/>
    <lineage>
        <taxon>Bacteria</taxon>
        <taxon>Pseudomonadati</taxon>
        <taxon>Myxococcota</taxon>
        <taxon>Myxococcia</taxon>
        <taxon>Myxococcales</taxon>
        <taxon>Cystobacterineae</taxon>
        <taxon>Myxococcaceae</taxon>
        <taxon>Myxococcus</taxon>
    </lineage>
</organism>
<evidence type="ECO:0000256" key="7">
    <source>
        <dbReference type="ARBA" id="ARBA00023125"/>
    </source>
</evidence>
<dbReference type="PRINTS" id="PR00417">
    <property type="entry name" value="PRTPISMRASEI"/>
</dbReference>
<evidence type="ECO:0000256" key="11">
    <source>
        <dbReference type="ARBA" id="ARBA00032235"/>
    </source>
</evidence>
<feature type="compositionally biased region" description="Basic residues" evidence="13">
    <location>
        <begin position="679"/>
        <end position="688"/>
    </location>
</feature>
<dbReference type="InterPro" id="IPR000380">
    <property type="entry name" value="Topo_IA"/>
</dbReference>
<dbReference type="GO" id="GO:0006310">
    <property type="term" value="P:DNA recombination"/>
    <property type="evidence" value="ECO:0007669"/>
    <property type="project" value="TreeGrafter"/>
</dbReference>
<dbReference type="PANTHER" id="PTHR11390:SF21">
    <property type="entry name" value="DNA TOPOISOMERASE 3-ALPHA"/>
    <property type="match status" value="1"/>
</dbReference>
<evidence type="ECO:0000256" key="6">
    <source>
        <dbReference type="ARBA" id="ARBA00023029"/>
    </source>
</evidence>
<dbReference type="FunFam" id="1.10.290.10:FF:000004">
    <property type="entry name" value="DNA topoisomerase 3"/>
    <property type="match status" value="1"/>
</dbReference>
<dbReference type="InterPro" id="IPR003601">
    <property type="entry name" value="Topo_IA_2"/>
</dbReference>
<dbReference type="GO" id="GO:0043597">
    <property type="term" value="C:cytoplasmic replication fork"/>
    <property type="evidence" value="ECO:0007669"/>
    <property type="project" value="TreeGrafter"/>
</dbReference>
<dbReference type="RefSeq" id="WP_141644839.1">
    <property type="nucleotide sequence ID" value="NZ_VIFM01000100.1"/>
</dbReference>
<evidence type="ECO:0000259" key="14">
    <source>
        <dbReference type="PROSITE" id="PS50880"/>
    </source>
</evidence>
<dbReference type="Pfam" id="PF01131">
    <property type="entry name" value="Topoisom_bac"/>
    <property type="match status" value="1"/>
</dbReference>
<evidence type="ECO:0000256" key="5">
    <source>
        <dbReference type="ARBA" id="ARBA00022842"/>
    </source>
</evidence>
<dbReference type="NCBIfam" id="NF005829">
    <property type="entry name" value="PRK07726.1"/>
    <property type="match status" value="1"/>
</dbReference>
<proteinExistence type="inferred from homology"/>
<evidence type="ECO:0000256" key="9">
    <source>
        <dbReference type="ARBA" id="ARBA00030003"/>
    </source>
</evidence>
<sequence length="703" mass="76911">MALIIAEKPSLARAIAEALDPQHRRQGNSLLLANGDVVAWCVGHILEMAPPEAYSEALKQWELGPLPIVPHEWRLVPKNEDLVKGLTALIRKAHRIVHAGDPDREGQLLVDELLTFVGYQGPVDRVLVRDQNPQAVRAAFGALQPNSDFKSQSEAALGRQRADWLFGLNLTRLYSLLGQQGGYDGVLSVGRVQTPVLGLIVQRDLEIADFKPRPFFTIQGTMTAEGGAFNAQWRPREEDAPFLDEEGRLTSTEKARQVQARTEGQLGKVTRASRKKVLETAPLPYSLADLQIDANRQLGLSTKEVLEIAQSLYETHRLTTYPRSDCSYLPESHHAQGPQVARAVARVLPGLSIHVAGADFTLRSRAWNDKKVTAHFGIIPTPAESPPSGLTEQELRVYDLVARRYLQQFYPPYEYLQAELQIDVAGEHFRVTGRQPLLPGWRKLQPASNSQADDADDGEASAPAVTTLPQLNEGDRVKAAPVTILERKTQPPKPYTEGTLTEAIINIGKHCRNPKLKELFQKVQAGVAPDARGIGTPATRANILETLFKRSFVEKKGKAVISTLTGRALIKALPDVVTTPDMTALWEDALQRVQAGDGKLTLEDFLAGVTKHLRSLVEEGRRQGPLAIAAAYPCPKPPCAGSLRSFKGSKGRFWSCRICRATVEDANGKPASPGAGRPGAKRPRKSGLGKRTATSGARKPSLT</sequence>
<feature type="region of interest" description="Disordered" evidence="13">
    <location>
        <begin position="440"/>
        <end position="472"/>
    </location>
</feature>
<dbReference type="InterPro" id="IPR013826">
    <property type="entry name" value="Topo_IA_cen_sub3"/>
</dbReference>
<dbReference type="CDD" id="cd00186">
    <property type="entry name" value="TOP1Ac"/>
    <property type="match status" value="1"/>
</dbReference>
<dbReference type="Gene3D" id="1.10.460.10">
    <property type="entry name" value="Topoisomerase I, domain 2"/>
    <property type="match status" value="1"/>
</dbReference>
<evidence type="ECO:0000256" key="4">
    <source>
        <dbReference type="ARBA" id="ARBA00022723"/>
    </source>
</evidence>
<dbReference type="InterPro" id="IPR023405">
    <property type="entry name" value="Topo_IA_core_domain"/>
</dbReference>
<feature type="region of interest" description="Disordered" evidence="13">
    <location>
        <begin position="665"/>
        <end position="703"/>
    </location>
</feature>
<dbReference type="InterPro" id="IPR034144">
    <property type="entry name" value="TOPRIM_TopoIII"/>
</dbReference>
<dbReference type="GO" id="GO:0046872">
    <property type="term" value="F:metal ion binding"/>
    <property type="evidence" value="ECO:0007669"/>
    <property type="project" value="UniProtKB-KW"/>
</dbReference>
<dbReference type="AlphaFoldDB" id="A0A540WWQ1"/>
<keyword evidence="5" id="KW-0460">Magnesium</keyword>
<evidence type="ECO:0000256" key="1">
    <source>
        <dbReference type="ARBA" id="ARBA00000213"/>
    </source>
</evidence>
<evidence type="ECO:0000256" key="2">
    <source>
        <dbReference type="ARBA" id="ARBA00009446"/>
    </source>
</evidence>
<evidence type="ECO:0000256" key="8">
    <source>
        <dbReference type="ARBA" id="ARBA00023235"/>
    </source>
</evidence>
<dbReference type="SMART" id="SM00436">
    <property type="entry name" value="TOP1Bc"/>
    <property type="match status" value="1"/>
</dbReference>
<dbReference type="GO" id="GO:0003677">
    <property type="term" value="F:DNA binding"/>
    <property type="evidence" value="ECO:0007669"/>
    <property type="project" value="UniProtKB-KW"/>
</dbReference>
<gene>
    <name evidence="16" type="ORF">FJV41_23845</name>
</gene>
<dbReference type="EC" id="5.6.2.1" evidence="3"/>